<comment type="similarity">
    <text evidence="1">Belongs to the ABC transporter superfamily.</text>
</comment>
<comment type="caution">
    <text evidence="7">The sequence shown here is derived from an EMBL/GenBank/DDBJ whole genome shotgun (WGS) entry which is preliminary data.</text>
</comment>
<dbReference type="GO" id="GO:0005524">
    <property type="term" value="F:ATP binding"/>
    <property type="evidence" value="ECO:0007669"/>
    <property type="project" value="UniProtKB-KW"/>
</dbReference>
<proteinExistence type="inferred from homology"/>
<evidence type="ECO:0000256" key="5">
    <source>
        <dbReference type="ARBA" id="ARBA00022840"/>
    </source>
</evidence>
<dbReference type="Gene3D" id="3.40.50.300">
    <property type="entry name" value="P-loop containing nucleotide triphosphate hydrolases"/>
    <property type="match status" value="1"/>
</dbReference>
<dbReference type="OrthoDB" id="8683598at2"/>
<keyword evidence="2" id="KW-0813">Transport</keyword>
<evidence type="ECO:0000313" key="8">
    <source>
        <dbReference type="Proteomes" id="UP000292445"/>
    </source>
</evidence>
<organism evidence="7 8">
    <name type="scientific">Pigmentiphaga kullae</name>
    <dbReference type="NCBI Taxonomy" id="151784"/>
    <lineage>
        <taxon>Bacteria</taxon>
        <taxon>Pseudomonadati</taxon>
        <taxon>Pseudomonadota</taxon>
        <taxon>Betaproteobacteria</taxon>
        <taxon>Burkholderiales</taxon>
        <taxon>Alcaligenaceae</taxon>
        <taxon>Pigmentiphaga</taxon>
    </lineage>
</organism>
<gene>
    <name evidence="7" type="ORF">EV675_1556</name>
</gene>
<dbReference type="CDD" id="cd03293">
    <property type="entry name" value="ABC_NrtD_SsuB_transporters"/>
    <property type="match status" value="1"/>
</dbReference>
<dbReference type="InterPro" id="IPR003439">
    <property type="entry name" value="ABC_transporter-like_ATP-bd"/>
</dbReference>
<dbReference type="PROSITE" id="PS50893">
    <property type="entry name" value="ABC_TRANSPORTER_2"/>
    <property type="match status" value="1"/>
</dbReference>
<dbReference type="InterPro" id="IPR027417">
    <property type="entry name" value="P-loop_NTPase"/>
</dbReference>
<dbReference type="PANTHER" id="PTHR42788">
    <property type="entry name" value="TAURINE IMPORT ATP-BINDING PROTEIN-RELATED"/>
    <property type="match status" value="1"/>
</dbReference>
<accession>A0A4V2F3W5</accession>
<keyword evidence="8" id="KW-1185">Reference proteome</keyword>
<dbReference type="AlphaFoldDB" id="A0A4V2F3W5"/>
<sequence>MNANASTSTAGYLKAQGVGKRFLRNGQAVTALEDFDLSIAEGEFVSIVGPSGCGKSTFLHMVGGFEPRTSGTISLAGRPVSAPGPDRGMLFQDYALFPWRTVLGNVAWSLEVQGLPKARRLEIARKYIAMVGLARFENAYPGELSGGMRQRVALARTLAYEPKMLLMDEPFGALDAQTRELMQEELTDIWQQDRRTVLFVTHDIEEAIYLSDRIIVFTARPGRIKADLRVELPRPRGAAIRKSPEFMDYHARIWDMLRDEVLRAREGS</sequence>
<evidence type="ECO:0000256" key="3">
    <source>
        <dbReference type="ARBA" id="ARBA00022475"/>
    </source>
</evidence>
<dbReference type="RefSeq" id="WP_130356734.1">
    <property type="nucleotide sequence ID" value="NZ_SGXC01000001.1"/>
</dbReference>
<dbReference type="InterPro" id="IPR017871">
    <property type="entry name" value="ABC_transporter-like_CS"/>
</dbReference>
<evidence type="ECO:0000256" key="1">
    <source>
        <dbReference type="ARBA" id="ARBA00005417"/>
    </source>
</evidence>
<dbReference type="EMBL" id="SGXC01000001">
    <property type="protein sequence ID" value="RZS85527.1"/>
    <property type="molecule type" value="Genomic_DNA"/>
</dbReference>
<name>A0A4V2F3W5_9BURK</name>
<dbReference type="PANTHER" id="PTHR42788:SF13">
    <property type="entry name" value="ALIPHATIC SULFONATES IMPORT ATP-BINDING PROTEIN SSUB"/>
    <property type="match status" value="1"/>
</dbReference>
<dbReference type="GO" id="GO:0016887">
    <property type="term" value="F:ATP hydrolysis activity"/>
    <property type="evidence" value="ECO:0007669"/>
    <property type="project" value="InterPro"/>
</dbReference>
<keyword evidence="3" id="KW-0472">Membrane</keyword>
<evidence type="ECO:0000313" key="7">
    <source>
        <dbReference type="EMBL" id="RZS85527.1"/>
    </source>
</evidence>
<keyword evidence="5 7" id="KW-0067">ATP-binding</keyword>
<reference evidence="7 8" key="1">
    <citation type="submission" date="2019-02" db="EMBL/GenBank/DDBJ databases">
        <title>Genomic Encyclopedia of Type Strains, Phase IV (KMG-IV): sequencing the most valuable type-strain genomes for metagenomic binning, comparative biology and taxonomic classification.</title>
        <authorList>
            <person name="Goeker M."/>
        </authorList>
    </citation>
    <scope>NUCLEOTIDE SEQUENCE [LARGE SCALE GENOMIC DNA]</scope>
    <source>
        <strain evidence="7 8">K24</strain>
    </source>
</reference>
<dbReference type="Pfam" id="PF00005">
    <property type="entry name" value="ABC_tran"/>
    <property type="match status" value="1"/>
</dbReference>
<dbReference type="InterPro" id="IPR003593">
    <property type="entry name" value="AAA+_ATPase"/>
</dbReference>
<dbReference type="SUPFAM" id="SSF52540">
    <property type="entry name" value="P-loop containing nucleoside triphosphate hydrolases"/>
    <property type="match status" value="1"/>
</dbReference>
<evidence type="ECO:0000259" key="6">
    <source>
        <dbReference type="PROSITE" id="PS50893"/>
    </source>
</evidence>
<evidence type="ECO:0000256" key="2">
    <source>
        <dbReference type="ARBA" id="ARBA00022448"/>
    </source>
</evidence>
<keyword evidence="4" id="KW-0547">Nucleotide-binding</keyword>
<dbReference type="Proteomes" id="UP000292445">
    <property type="component" value="Unassembled WGS sequence"/>
</dbReference>
<protein>
    <submittedName>
        <fullName evidence="7">NitT/TauT family transport system ATP-binding protein</fullName>
    </submittedName>
</protein>
<dbReference type="PROSITE" id="PS00211">
    <property type="entry name" value="ABC_TRANSPORTER_1"/>
    <property type="match status" value="1"/>
</dbReference>
<keyword evidence="3" id="KW-1003">Cell membrane</keyword>
<feature type="domain" description="ABC transporter" evidence="6">
    <location>
        <begin position="13"/>
        <end position="244"/>
    </location>
</feature>
<dbReference type="InterPro" id="IPR050166">
    <property type="entry name" value="ABC_transporter_ATP-bind"/>
</dbReference>
<evidence type="ECO:0000256" key="4">
    <source>
        <dbReference type="ARBA" id="ARBA00022741"/>
    </source>
</evidence>
<dbReference type="SMART" id="SM00382">
    <property type="entry name" value="AAA"/>
    <property type="match status" value="1"/>
</dbReference>